<feature type="binding site" evidence="9 11">
    <location>
        <position position="231"/>
    </location>
    <ligand>
        <name>Mg(2+)</name>
        <dbReference type="ChEBI" id="CHEBI:18420"/>
    </ligand>
</feature>
<dbReference type="PIRSF" id="PIRSF001400">
    <property type="entry name" value="Enolase"/>
    <property type="match status" value="1"/>
</dbReference>
<dbReference type="GO" id="GO:0009986">
    <property type="term" value="C:cell surface"/>
    <property type="evidence" value="ECO:0007669"/>
    <property type="project" value="UniProtKB-SubCell"/>
</dbReference>
<evidence type="ECO:0000259" key="12">
    <source>
        <dbReference type="SMART" id="SM01192"/>
    </source>
</evidence>
<dbReference type="InterPro" id="IPR036849">
    <property type="entry name" value="Enolase-like_C_sf"/>
</dbReference>
<dbReference type="AlphaFoldDB" id="A0A2H0UQK4"/>
<dbReference type="InterPro" id="IPR020810">
    <property type="entry name" value="Enolase_C"/>
</dbReference>
<feature type="binding site" evidence="9 11">
    <location>
        <position position="261"/>
    </location>
    <ligand>
        <name>Mg(2+)</name>
        <dbReference type="ChEBI" id="CHEBI:18420"/>
    </ligand>
</feature>
<comment type="subcellular location">
    <subcellularLocation>
        <location evidence="9">Cytoplasm</location>
    </subcellularLocation>
    <subcellularLocation>
        <location evidence="9">Secreted</location>
    </subcellularLocation>
    <subcellularLocation>
        <location evidence="9">Cell surface</location>
    </subcellularLocation>
    <text evidence="9">Fractions of enolase are present in both the cytoplasm and on the cell surface.</text>
</comment>
<comment type="caution">
    <text evidence="9">Lacks conserved residue(s) required for the propagation of feature annotation.</text>
</comment>
<keyword evidence="6 9" id="KW-0460">Magnesium</keyword>
<keyword evidence="7 9" id="KW-0324">Glycolysis</keyword>
<keyword evidence="9 11" id="KW-0479">Metal-binding</keyword>
<dbReference type="Gene3D" id="3.20.20.120">
    <property type="entry name" value="Enolase-like C-terminal domain"/>
    <property type="match status" value="1"/>
</dbReference>
<gene>
    <name evidence="9 14" type="primary">eno</name>
    <name evidence="14" type="ORF">COU09_01080</name>
</gene>
<keyword evidence="5 9" id="KW-0964">Secreted</keyword>
<dbReference type="EMBL" id="PFBB01000012">
    <property type="protein sequence ID" value="PIR88668.1"/>
    <property type="molecule type" value="Genomic_DNA"/>
</dbReference>
<dbReference type="HAMAP" id="MF_00318">
    <property type="entry name" value="Enolase"/>
    <property type="match status" value="1"/>
</dbReference>
<proteinExistence type="inferred from homology"/>
<sequence>MPLISSISAEKISNSRGKETVELTVHLDDGETVGIASVPEGASKGEREAVAVPADQALKNLESIQAKFIGLDPTDQKGCDKLLIQLGGENKKDLGSNTTLAISLAVARAGASAKKIPLWKHIEEISASTAKLPRLVANLIEGGVHAHNDLPIQEYLVIPKTNDTHKAKGAIEDVYSRLGEILVKKYGNDATPIGDEGGFAAPITNMELPISMLMEAIEQSGHKDGIELGIDAAADQISISEAELINFYKKLSTDYPFTYLEDPFSEKHPELFAKILEIVSPKTLVVGDDLTVTNEDLIKVNATRGAISAVIIKPNQTGTLMEAIRAIQVARDNNLKTIVSHRGGETNDSFIADLAAGTGTDFFKLGAPSKPERLAKYNRLLEIQQELSN</sequence>
<evidence type="ECO:0000256" key="9">
    <source>
        <dbReference type="HAMAP-Rule" id="MF_00318"/>
    </source>
</evidence>
<comment type="cofactor">
    <cofactor evidence="11">
        <name>Mg(2+)</name>
        <dbReference type="ChEBI" id="CHEBI:18420"/>
    </cofactor>
    <text evidence="11">Mg(2+) is required for catalysis and for stabilizing the dimer.</text>
</comment>
<organism evidence="14 15">
    <name type="scientific">Candidatus Harrisonbacteria bacterium CG10_big_fil_rev_8_21_14_0_10_44_23</name>
    <dbReference type="NCBI Taxonomy" id="1974585"/>
    <lineage>
        <taxon>Bacteria</taxon>
        <taxon>Candidatus Harrisoniibacteriota</taxon>
    </lineage>
</organism>
<feature type="domain" description="Enolase N-terminal" evidence="13">
    <location>
        <begin position="4"/>
        <end position="122"/>
    </location>
</feature>
<evidence type="ECO:0000256" key="3">
    <source>
        <dbReference type="ARBA" id="ARBA00012058"/>
    </source>
</evidence>
<dbReference type="Pfam" id="PF03952">
    <property type="entry name" value="Enolase_N"/>
    <property type="match status" value="1"/>
</dbReference>
<evidence type="ECO:0000313" key="15">
    <source>
        <dbReference type="Proteomes" id="UP000229615"/>
    </source>
</evidence>
<comment type="similarity">
    <text evidence="2 9">Belongs to the enolase family.</text>
</comment>
<evidence type="ECO:0000256" key="1">
    <source>
        <dbReference type="ARBA" id="ARBA00005031"/>
    </source>
</evidence>
<dbReference type="GO" id="GO:0006096">
    <property type="term" value="P:glycolytic process"/>
    <property type="evidence" value="ECO:0007669"/>
    <property type="project" value="UniProtKB-UniRule"/>
</dbReference>
<dbReference type="SUPFAM" id="SSF54826">
    <property type="entry name" value="Enolase N-terminal domain-like"/>
    <property type="match status" value="1"/>
</dbReference>
<dbReference type="InterPro" id="IPR029017">
    <property type="entry name" value="Enolase-like_N"/>
</dbReference>
<dbReference type="GO" id="GO:0000015">
    <property type="term" value="C:phosphopyruvate hydratase complex"/>
    <property type="evidence" value="ECO:0007669"/>
    <property type="project" value="InterPro"/>
</dbReference>
<dbReference type="InterPro" id="IPR000941">
    <property type="entry name" value="Enolase"/>
</dbReference>
<feature type="active site" description="Proton acceptor" evidence="9 10">
    <location>
        <position position="313"/>
    </location>
</feature>
<dbReference type="Pfam" id="PF00113">
    <property type="entry name" value="Enolase_C"/>
    <property type="match status" value="2"/>
</dbReference>
<keyword evidence="8 9" id="KW-0456">Lyase</keyword>
<evidence type="ECO:0000256" key="2">
    <source>
        <dbReference type="ARBA" id="ARBA00009604"/>
    </source>
</evidence>
<comment type="catalytic activity">
    <reaction evidence="9">
        <text>(2R)-2-phosphoglycerate = phosphoenolpyruvate + H2O</text>
        <dbReference type="Rhea" id="RHEA:10164"/>
        <dbReference type="ChEBI" id="CHEBI:15377"/>
        <dbReference type="ChEBI" id="CHEBI:58289"/>
        <dbReference type="ChEBI" id="CHEBI:58702"/>
        <dbReference type="EC" id="4.2.1.11"/>
    </reaction>
</comment>
<dbReference type="Gene3D" id="3.30.390.10">
    <property type="entry name" value="Enolase-like, N-terminal domain"/>
    <property type="match status" value="1"/>
</dbReference>
<dbReference type="EC" id="4.2.1.11" evidence="3 9"/>
<comment type="function">
    <text evidence="9">Catalyzes the reversible conversion of 2-phosphoglycerate (2-PG) into phosphoenolpyruvate (PEP). It is essential for the degradation of carbohydrates via glycolysis.</text>
</comment>
<feature type="binding site" evidence="9 11">
    <location>
        <position position="288"/>
    </location>
    <ligand>
        <name>Mg(2+)</name>
        <dbReference type="ChEBI" id="CHEBI:18420"/>
    </ligand>
</feature>
<dbReference type="PRINTS" id="PR00148">
    <property type="entry name" value="ENOLASE"/>
</dbReference>
<dbReference type="SUPFAM" id="SSF51604">
    <property type="entry name" value="Enolase C-terminal domain-like"/>
    <property type="match status" value="1"/>
</dbReference>
<comment type="pathway">
    <text evidence="1 9">Carbohydrate degradation; glycolysis; pyruvate from D-glyceraldehyde 3-phosphate: step 4/5.</text>
</comment>
<dbReference type="GO" id="GO:0004634">
    <property type="term" value="F:phosphopyruvate hydratase activity"/>
    <property type="evidence" value="ECO:0007669"/>
    <property type="project" value="UniProtKB-UniRule"/>
</dbReference>
<evidence type="ECO:0000256" key="5">
    <source>
        <dbReference type="ARBA" id="ARBA00022525"/>
    </source>
</evidence>
<evidence type="ECO:0000256" key="10">
    <source>
        <dbReference type="PIRSR" id="PIRSR001400-1"/>
    </source>
</evidence>
<accession>A0A2H0UQK4</accession>
<evidence type="ECO:0000259" key="13">
    <source>
        <dbReference type="SMART" id="SM01193"/>
    </source>
</evidence>
<comment type="caution">
    <text evidence="14">The sequence shown here is derived from an EMBL/GenBank/DDBJ whole genome shotgun (WGS) entry which is preliminary data.</text>
</comment>
<keyword evidence="9" id="KW-0963">Cytoplasm</keyword>
<feature type="binding site" evidence="9">
    <location>
        <position position="364"/>
    </location>
    <ligand>
        <name>(2R)-2-phosphoglycerate</name>
        <dbReference type="ChEBI" id="CHEBI:58289"/>
    </ligand>
</feature>
<dbReference type="UniPathway" id="UPA00109">
    <property type="reaction ID" value="UER00187"/>
</dbReference>
<reference evidence="15" key="1">
    <citation type="submission" date="2017-09" db="EMBL/GenBank/DDBJ databases">
        <title>Depth-based differentiation of microbial function through sediment-hosted aquifers and enrichment of novel symbionts in the deep terrestrial subsurface.</title>
        <authorList>
            <person name="Probst A.J."/>
            <person name="Ladd B."/>
            <person name="Jarett J.K."/>
            <person name="Geller-Mcgrath D.E."/>
            <person name="Sieber C.M.K."/>
            <person name="Emerson J.B."/>
            <person name="Anantharaman K."/>
            <person name="Thomas B.C."/>
            <person name="Malmstrom R."/>
            <person name="Stieglmeier M."/>
            <person name="Klingl A."/>
            <person name="Woyke T."/>
            <person name="Ryan C.M."/>
            <person name="Banfield J.F."/>
        </authorList>
    </citation>
    <scope>NUCLEOTIDE SEQUENCE [LARGE SCALE GENOMIC DNA]</scope>
</reference>
<dbReference type="GO" id="GO:0000287">
    <property type="term" value="F:magnesium ion binding"/>
    <property type="evidence" value="ECO:0007669"/>
    <property type="project" value="UniProtKB-UniRule"/>
</dbReference>
<dbReference type="SMART" id="SM01192">
    <property type="entry name" value="Enolase_C"/>
    <property type="match status" value="1"/>
</dbReference>
<evidence type="ECO:0000256" key="8">
    <source>
        <dbReference type="ARBA" id="ARBA00023239"/>
    </source>
</evidence>
<feature type="binding site" evidence="9">
    <location>
        <position position="153"/>
    </location>
    <ligand>
        <name>(2R)-2-phosphoglycerate</name>
        <dbReference type="ChEBI" id="CHEBI:58289"/>
    </ligand>
</feature>
<comment type="cofactor">
    <cofactor evidence="9">
        <name>Mg(2+)</name>
        <dbReference type="ChEBI" id="CHEBI:18420"/>
    </cofactor>
    <text evidence="9">Binds a second Mg(2+) ion via substrate during catalysis.</text>
</comment>
<dbReference type="PANTHER" id="PTHR11902:SF1">
    <property type="entry name" value="ENOLASE"/>
    <property type="match status" value="1"/>
</dbReference>
<dbReference type="GO" id="GO:0005576">
    <property type="term" value="C:extracellular region"/>
    <property type="evidence" value="ECO:0007669"/>
    <property type="project" value="UniProtKB-SubCell"/>
</dbReference>
<protein>
    <recommendedName>
        <fullName evidence="4 9">Enolase</fullName>
        <ecNumber evidence="3 9">4.2.1.11</ecNumber>
    </recommendedName>
    <alternativeName>
        <fullName evidence="9">2-phospho-D-glycerate hydro-lyase</fullName>
    </alternativeName>
    <alternativeName>
        <fullName evidence="9">2-phosphoglycerate dehydratase</fullName>
    </alternativeName>
</protein>
<evidence type="ECO:0000256" key="6">
    <source>
        <dbReference type="ARBA" id="ARBA00022842"/>
    </source>
</evidence>
<evidence type="ECO:0000313" key="14">
    <source>
        <dbReference type="EMBL" id="PIR88668.1"/>
    </source>
</evidence>
<dbReference type="Proteomes" id="UP000229615">
    <property type="component" value="Unassembled WGS sequence"/>
</dbReference>
<feature type="binding site" evidence="9">
    <location>
        <position position="342"/>
    </location>
    <ligand>
        <name>(2R)-2-phosphoglycerate</name>
        <dbReference type="ChEBI" id="CHEBI:58289"/>
    </ligand>
</feature>
<keyword evidence="14" id="KW-0670">Pyruvate</keyword>
<dbReference type="InterPro" id="IPR020811">
    <property type="entry name" value="Enolase_N"/>
</dbReference>
<evidence type="ECO:0000256" key="11">
    <source>
        <dbReference type="PIRSR" id="PIRSR001400-3"/>
    </source>
</evidence>
<evidence type="ECO:0000256" key="7">
    <source>
        <dbReference type="ARBA" id="ARBA00023152"/>
    </source>
</evidence>
<dbReference type="SMART" id="SM01193">
    <property type="entry name" value="Enolase_N"/>
    <property type="match status" value="1"/>
</dbReference>
<evidence type="ECO:0000256" key="4">
    <source>
        <dbReference type="ARBA" id="ARBA00017068"/>
    </source>
</evidence>
<name>A0A2H0UQK4_9BACT</name>
<feature type="active site" description="Proton donor" evidence="9 10">
    <location>
        <position position="196"/>
    </location>
</feature>
<dbReference type="SFLD" id="SFLDS00001">
    <property type="entry name" value="Enolase"/>
    <property type="match status" value="1"/>
</dbReference>
<feature type="binding site" evidence="9">
    <location>
        <position position="313"/>
    </location>
    <ligand>
        <name>(2R)-2-phosphoglycerate</name>
        <dbReference type="ChEBI" id="CHEBI:58289"/>
    </ligand>
</feature>
<dbReference type="PANTHER" id="PTHR11902">
    <property type="entry name" value="ENOLASE"/>
    <property type="match status" value="1"/>
</dbReference>
<feature type="domain" description="Enolase C-terminal TIM barrel" evidence="12">
    <location>
        <begin position="129"/>
        <end position="389"/>
    </location>
</feature>